<dbReference type="EMBL" id="AHKH01000095">
    <property type="protein sequence ID" value="EHQ59881.1"/>
    <property type="molecule type" value="Genomic_DNA"/>
</dbReference>
<comment type="caution">
    <text evidence="2">The sequence shown here is derived from an EMBL/GenBank/DDBJ whole genome shotgun (WGS) entry which is preliminary data.</text>
</comment>
<dbReference type="RefSeq" id="WP_006679106.1">
    <property type="nucleotide sequence ID" value="NZ_AHKH01000095.1"/>
</dbReference>
<organism evidence="2 3">
    <name type="scientific">Paenibacillus dendritiformis C454</name>
    <dbReference type="NCBI Taxonomy" id="1131935"/>
    <lineage>
        <taxon>Bacteria</taxon>
        <taxon>Bacillati</taxon>
        <taxon>Bacillota</taxon>
        <taxon>Bacilli</taxon>
        <taxon>Bacillales</taxon>
        <taxon>Paenibacillaceae</taxon>
        <taxon>Paenibacillus</taxon>
    </lineage>
</organism>
<dbReference type="STRING" id="1131935.PDENDC454_23109"/>
<gene>
    <name evidence="2" type="ORF">PDENDC454_23109</name>
</gene>
<dbReference type="Proteomes" id="UP000003900">
    <property type="component" value="Unassembled WGS sequence"/>
</dbReference>
<dbReference type="PATRIC" id="fig|1131935.3.peg.4808"/>
<dbReference type="AlphaFoldDB" id="H3SM31"/>
<dbReference type="OrthoDB" id="785623at2"/>
<evidence type="ECO:0000259" key="1">
    <source>
        <dbReference type="Pfam" id="PF08878"/>
    </source>
</evidence>
<accession>H3SM31</accession>
<dbReference type="InterPro" id="IPR014976">
    <property type="entry name" value="AbpA_HamA_C"/>
</dbReference>
<keyword evidence="3" id="KW-1185">Reference proteome</keyword>
<proteinExistence type="predicted"/>
<reference evidence="2 3" key="1">
    <citation type="journal article" date="2012" name="J. Bacteriol.">
        <title>Genome Sequence of the Pattern-Forming Social Bacterium Paenibacillus dendritiformis C454 Chiral Morphotype.</title>
        <authorList>
            <person name="Sirota-Madi A."/>
            <person name="Olender T."/>
            <person name="Helman Y."/>
            <person name="Brainis I."/>
            <person name="Finkelshtein A."/>
            <person name="Roth D."/>
            <person name="Hagai E."/>
            <person name="Leshkowitz D."/>
            <person name="Brodsky L."/>
            <person name="Galatenko V."/>
            <person name="Nikolaev V."/>
            <person name="Gutnick D.L."/>
            <person name="Lancet D."/>
            <person name="Ben-Jacob E."/>
        </authorList>
    </citation>
    <scope>NUCLEOTIDE SEQUENCE [LARGE SCALE GENOMIC DNA]</scope>
    <source>
        <strain evidence="2 3">C454</strain>
    </source>
</reference>
<feature type="domain" description="Anti-bacteriophage protein A/HamA C-terminal" evidence="1">
    <location>
        <begin position="15"/>
        <end position="308"/>
    </location>
</feature>
<dbReference type="Pfam" id="PF08878">
    <property type="entry name" value="HamA"/>
    <property type="match status" value="1"/>
</dbReference>
<evidence type="ECO:0000313" key="2">
    <source>
        <dbReference type="EMBL" id="EHQ59881.1"/>
    </source>
</evidence>
<protein>
    <recommendedName>
        <fullName evidence="1">Anti-bacteriophage protein A/HamA C-terminal domain-containing protein</fullName>
    </recommendedName>
</protein>
<sequence length="318" mass="37225">MTSIFGSENVVIEQITESALKAYLVGFDIDDKGQKKYRWRNLVNILQDALTEFAFGYHEGEVVHISQSTRLLYEAASAVYKIDEFVETKKIYVDEDSFIEDDDIDKKYLKRGEFGELILHLLLRDYHNTIPLLSKIYFKDSYGVPVHGFDAVHIEPNSKTLWLGESKLYIDGKKGIEALIGDIKEHFKHDYLNQEFTLISKKIKHMSGDTIPEKQHWINLMDRNKALKEVFSSINIPLICTYSSNLFYEYDDETDPEFIAFFEDEIRNLVNHFNLKNDHPLKSHLNIILLLFPVQCKNTLIRRMHKKLYTLQGIYDDE</sequence>
<name>H3SM31_9BACL</name>
<evidence type="ECO:0000313" key="3">
    <source>
        <dbReference type="Proteomes" id="UP000003900"/>
    </source>
</evidence>